<dbReference type="EMBL" id="JBBNOP010000013">
    <property type="protein sequence ID" value="MEQ3363894.1"/>
    <property type="molecule type" value="Genomic_DNA"/>
</dbReference>
<keyword evidence="4" id="KW-1185">Reference proteome</keyword>
<accession>A0ABV1JFN2</accession>
<dbReference type="RefSeq" id="WP_102375886.1">
    <property type="nucleotide sequence ID" value="NZ_JBBNOP010000013.1"/>
</dbReference>
<feature type="transmembrane region" description="Helical" evidence="2">
    <location>
        <begin position="75"/>
        <end position="95"/>
    </location>
</feature>
<comment type="caution">
    <text evidence="3">The sequence shown here is derived from an EMBL/GenBank/DDBJ whole genome shotgun (WGS) entry which is preliminary data.</text>
</comment>
<proteinExistence type="predicted"/>
<protein>
    <recommendedName>
        <fullName evidence="5">DUF4178 domain-containing protein</fullName>
    </recommendedName>
</protein>
<dbReference type="Proteomes" id="UP001487305">
    <property type="component" value="Unassembled WGS sequence"/>
</dbReference>
<evidence type="ECO:0000256" key="1">
    <source>
        <dbReference type="SAM" id="MobiDB-lite"/>
    </source>
</evidence>
<evidence type="ECO:0000256" key="2">
    <source>
        <dbReference type="SAM" id="Phobius"/>
    </source>
</evidence>
<keyword evidence="2" id="KW-1133">Transmembrane helix</keyword>
<name>A0ABV1JFN2_9ACTN</name>
<organism evidence="3 4">
    <name type="scientific">Raoultibacter massiliensis</name>
    <dbReference type="NCBI Taxonomy" id="1852371"/>
    <lineage>
        <taxon>Bacteria</taxon>
        <taxon>Bacillati</taxon>
        <taxon>Actinomycetota</taxon>
        <taxon>Coriobacteriia</taxon>
        <taxon>Eggerthellales</taxon>
        <taxon>Eggerthellaceae</taxon>
        <taxon>Raoultibacter</taxon>
    </lineage>
</organism>
<gene>
    <name evidence="3" type="ORF">AAA083_12990</name>
</gene>
<keyword evidence="2" id="KW-0812">Transmembrane</keyword>
<reference evidence="3 4" key="1">
    <citation type="submission" date="2024-04" db="EMBL/GenBank/DDBJ databases">
        <title>Human intestinal bacterial collection.</title>
        <authorList>
            <person name="Pauvert C."/>
            <person name="Hitch T.C.A."/>
            <person name="Clavel T."/>
        </authorList>
    </citation>
    <scope>NUCLEOTIDE SEQUENCE [LARGE SCALE GENOMIC DNA]</scope>
    <source>
        <strain evidence="3 4">CLA-KB-H42</strain>
    </source>
</reference>
<evidence type="ECO:0000313" key="3">
    <source>
        <dbReference type="EMBL" id="MEQ3363894.1"/>
    </source>
</evidence>
<keyword evidence="2" id="KW-0472">Membrane</keyword>
<feature type="region of interest" description="Disordered" evidence="1">
    <location>
        <begin position="34"/>
        <end position="69"/>
    </location>
</feature>
<sequence>MNENEFWAAYTDSQKEIELTKERKRTIVNAARRPHVKDGRSASSHEAVVLGGQAKRPSVTAPAAPSGQRRPRSRIMLPIAACLAVIALAVGLVTLNGNGSLFGFGGATPDFAVQAYAADSDSILEMGTENQIIFSRTVDTYGISDKAAYLSTEGYYTGCLFRVEGEGLARIQATVSTGALYSRTNETVSASDDPDKLNELMSWKPTARGLGEHYGAYDDVQVVGSNDGLEKSDPNKQWVVSLTKKLGSTIDVAVDEDSPACSFGFWTNEDYGEVESDMDAPDAVIDLFDGATLTITATFADGHTTTQVIELHAADVKAAMTQGDSGVYEIELTPEIVDPEADGLEKYADYIHTLYGVVKQTTHEAFPYSLDNANEFEDAASEPMTFERQDVVRPLDVGNGTSAPVVSEETLHSAEEGARFTFEQDSLFSISNLAMLERSTDMPDGIALESLRSGMGSWAYYNRVVSQIDGYTLDDDGTIQGDFSWVVMEADIANVGKRSSELTADGGFFGEYAIVDDEGAVSTALARSFALLNGGWDSAKSNEYSDLVLTPGESSHVRWVAIVPNEILDDPSLFFLTFVDDSDNRHFECIELSLPSE</sequence>
<evidence type="ECO:0008006" key="5">
    <source>
        <dbReference type="Google" id="ProtNLM"/>
    </source>
</evidence>
<evidence type="ECO:0000313" key="4">
    <source>
        <dbReference type="Proteomes" id="UP001487305"/>
    </source>
</evidence>